<protein>
    <recommendedName>
        <fullName evidence="3">DUF3110 domain-containing protein</fullName>
    </recommendedName>
</protein>
<name>A0A1J0ACG1_9CYAN</name>
<reference evidence="1 2" key="1">
    <citation type="submission" date="2016-10" db="EMBL/GenBank/DDBJ databases">
        <title>Description of Gloeomargarita lithophora gen. nov., sp. nov., a thylakoid-bearing basal-branching cyanobacterium with intracellular carbonates, and proposal for Gloeomargaritales ord. nov.</title>
        <authorList>
            <person name="Moreira D."/>
            <person name="Tavera R."/>
            <person name="Benzerara K."/>
            <person name="Skouri-Panet F."/>
            <person name="Couradeau E."/>
            <person name="Gerard E."/>
            <person name="Loussert C."/>
            <person name="Novelo E."/>
            <person name="Zivanovic Y."/>
            <person name="Lopez-Garcia P."/>
        </authorList>
    </citation>
    <scope>NUCLEOTIDE SEQUENCE [LARGE SCALE GENOMIC DNA]</scope>
    <source>
        <strain evidence="1 2">D10</strain>
    </source>
</reference>
<evidence type="ECO:0000313" key="2">
    <source>
        <dbReference type="Proteomes" id="UP000180235"/>
    </source>
</evidence>
<dbReference type="STRING" id="1188229.GlitD10_1283"/>
<dbReference type="Proteomes" id="UP000180235">
    <property type="component" value="Chromosome"/>
</dbReference>
<proteinExistence type="predicted"/>
<dbReference type="Pfam" id="PF11360">
    <property type="entry name" value="DUF3110"/>
    <property type="match status" value="1"/>
</dbReference>
<accession>A0A1J0ACG1</accession>
<evidence type="ECO:0000313" key="1">
    <source>
        <dbReference type="EMBL" id="APB33603.1"/>
    </source>
</evidence>
<dbReference type="OrthoDB" id="461609at2"/>
<keyword evidence="2" id="KW-1185">Reference proteome</keyword>
<sequence>MGVYVLIYNPGTDNEGIHSLKLQGEDTILMFEAEDDALRFATFLEAQDFPVPTVEAIDPEEMQLFCHQSGFHCQLVPAGALLMPPETNITNTDWQPEPPAGDGLDEIRRRLERLL</sequence>
<dbReference type="AlphaFoldDB" id="A0A1J0ACG1"/>
<dbReference type="InterPro" id="IPR021503">
    <property type="entry name" value="DUF3110"/>
</dbReference>
<evidence type="ECO:0008006" key="3">
    <source>
        <dbReference type="Google" id="ProtNLM"/>
    </source>
</evidence>
<dbReference type="RefSeq" id="WP_071454166.1">
    <property type="nucleotide sequence ID" value="NZ_CP017675.1"/>
</dbReference>
<organism evidence="1 2">
    <name type="scientific">Gloeomargarita lithophora Alchichica-D10</name>
    <dbReference type="NCBI Taxonomy" id="1188229"/>
    <lineage>
        <taxon>Bacteria</taxon>
        <taxon>Bacillati</taxon>
        <taxon>Cyanobacteriota</taxon>
        <taxon>Cyanophyceae</taxon>
        <taxon>Gloeomargaritales</taxon>
        <taxon>Gloeomargaritaceae</taxon>
        <taxon>Gloeomargarita</taxon>
    </lineage>
</organism>
<gene>
    <name evidence="1" type="ORF">GlitD10_1283</name>
</gene>
<dbReference type="KEGG" id="glt:GlitD10_1283"/>
<dbReference type="EMBL" id="CP017675">
    <property type="protein sequence ID" value="APB33603.1"/>
    <property type="molecule type" value="Genomic_DNA"/>
</dbReference>